<sequence length="204" mass="22098">MLTDAPALPVAGRINLRALKALCVDANPLGLDILSQTLLGFGVDRIFRAPTMAEAQSILKAETIDLVLCDAELGGESGNDFVRWLRLSRLEPNCHAPTFVITGHALEPEVINARDCGSSFVIAKPLTPAVLMQRILWVAAADRPFIESDHYTGPDRRFKNQGIPPEAPKGRRKSDTAEALGAPTGHNMSQEELDGLVKPQKVTL</sequence>
<feature type="region of interest" description="Disordered" evidence="2">
    <location>
        <begin position="150"/>
        <end position="204"/>
    </location>
</feature>
<evidence type="ECO:0000313" key="5">
    <source>
        <dbReference type="Proteomes" id="UP000663918"/>
    </source>
</evidence>
<dbReference type="InterPro" id="IPR011006">
    <property type="entry name" value="CheY-like_superfamily"/>
</dbReference>
<dbReference type="PROSITE" id="PS50110">
    <property type="entry name" value="RESPONSE_REGULATORY"/>
    <property type="match status" value="1"/>
</dbReference>
<organism evidence="4 5">
    <name type="scientific">Brevundimonas goettingensis</name>
    <dbReference type="NCBI Taxonomy" id="2774190"/>
    <lineage>
        <taxon>Bacteria</taxon>
        <taxon>Pseudomonadati</taxon>
        <taxon>Pseudomonadota</taxon>
        <taxon>Alphaproteobacteria</taxon>
        <taxon>Caulobacterales</taxon>
        <taxon>Caulobacteraceae</taxon>
        <taxon>Brevundimonas</taxon>
    </lineage>
</organism>
<proteinExistence type="predicted"/>
<reference evidence="4" key="1">
    <citation type="submission" date="2020-09" db="EMBL/GenBank/DDBJ databases">
        <title>Brevundimonas sp. LVF2 isolated from a puddle in Goettingen, Germany.</title>
        <authorList>
            <person name="Friedrich I."/>
            <person name="Klassen A."/>
            <person name="Hannes N."/>
            <person name="Schneider D."/>
            <person name="Hertel R."/>
            <person name="Daniel R."/>
        </authorList>
    </citation>
    <scope>NUCLEOTIDE SEQUENCE</scope>
    <source>
        <strain evidence="4">LVF2</strain>
    </source>
</reference>
<evidence type="ECO:0000313" key="4">
    <source>
        <dbReference type="EMBL" id="QTC92214.1"/>
    </source>
</evidence>
<dbReference type="InterPro" id="IPR001789">
    <property type="entry name" value="Sig_transdc_resp-reg_receiver"/>
</dbReference>
<dbReference type="GO" id="GO:0000160">
    <property type="term" value="P:phosphorelay signal transduction system"/>
    <property type="evidence" value="ECO:0007669"/>
    <property type="project" value="InterPro"/>
</dbReference>
<dbReference type="Gene3D" id="3.40.50.2300">
    <property type="match status" value="1"/>
</dbReference>
<keyword evidence="5" id="KW-1185">Reference proteome</keyword>
<dbReference type="SMART" id="SM00448">
    <property type="entry name" value="REC"/>
    <property type="match status" value="1"/>
</dbReference>
<feature type="domain" description="Response regulatory" evidence="3">
    <location>
        <begin position="20"/>
        <end position="139"/>
    </location>
</feature>
<protein>
    <submittedName>
        <fullName evidence="4">Response regulator</fullName>
    </submittedName>
</protein>
<dbReference type="Proteomes" id="UP000663918">
    <property type="component" value="Chromosome"/>
</dbReference>
<keyword evidence="1" id="KW-0597">Phosphoprotein</keyword>
<gene>
    <name evidence="4" type="ORF">IFJ75_04735</name>
</gene>
<feature type="modified residue" description="4-aspartylphosphate" evidence="1">
    <location>
        <position position="70"/>
    </location>
</feature>
<accession>A0A975GWV2</accession>
<evidence type="ECO:0000256" key="1">
    <source>
        <dbReference type="PROSITE-ProRule" id="PRU00169"/>
    </source>
</evidence>
<dbReference type="Pfam" id="PF00072">
    <property type="entry name" value="Response_reg"/>
    <property type="match status" value="1"/>
</dbReference>
<dbReference type="EMBL" id="CP062222">
    <property type="protein sequence ID" value="QTC92214.1"/>
    <property type="molecule type" value="Genomic_DNA"/>
</dbReference>
<evidence type="ECO:0000256" key="2">
    <source>
        <dbReference type="SAM" id="MobiDB-lite"/>
    </source>
</evidence>
<dbReference type="AlphaFoldDB" id="A0A975GWV2"/>
<dbReference type="RefSeq" id="WP_207931494.1">
    <property type="nucleotide sequence ID" value="NZ_CP062222.1"/>
</dbReference>
<evidence type="ECO:0000259" key="3">
    <source>
        <dbReference type="PROSITE" id="PS50110"/>
    </source>
</evidence>
<dbReference type="SUPFAM" id="SSF52172">
    <property type="entry name" value="CheY-like"/>
    <property type="match status" value="1"/>
</dbReference>
<dbReference type="KEGG" id="bgoe:IFJ75_04735"/>
<name>A0A975GWV2_9CAUL</name>